<keyword evidence="1" id="KW-0812">Transmembrane</keyword>
<reference evidence="3 4" key="1">
    <citation type="journal article" date="2016" name="Nat. Commun.">
        <title>Thousands of microbial genomes shed light on interconnected biogeochemical processes in an aquifer system.</title>
        <authorList>
            <person name="Anantharaman K."/>
            <person name="Brown C.T."/>
            <person name="Hug L.A."/>
            <person name="Sharon I."/>
            <person name="Castelle C.J."/>
            <person name="Probst A.J."/>
            <person name="Thomas B.C."/>
            <person name="Singh A."/>
            <person name="Wilkins M.J."/>
            <person name="Karaoz U."/>
            <person name="Brodie E.L."/>
            <person name="Williams K.H."/>
            <person name="Hubbard S.S."/>
            <person name="Banfield J.F."/>
        </authorList>
    </citation>
    <scope>NUCLEOTIDE SEQUENCE [LARGE SCALE GENOMIC DNA]</scope>
</reference>
<dbReference type="PANTHER" id="PTHR37938:SF1">
    <property type="entry name" value="BLL0215 PROTEIN"/>
    <property type="match status" value="1"/>
</dbReference>
<keyword evidence="1" id="KW-0472">Membrane</keyword>
<evidence type="ECO:0000259" key="2">
    <source>
        <dbReference type="Pfam" id="PF03703"/>
    </source>
</evidence>
<dbReference type="Pfam" id="PF03703">
    <property type="entry name" value="bPH_2"/>
    <property type="match status" value="1"/>
</dbReference>
<feature type="transmembrane region" description="Helical" evidence="1">
    <location>
        <begin position="21"/>
        <end position="46"/>
    </location>
</feature>
<dbReference type="AlphaFoldDB" id="A0A1F5P4A1"/>
<dbReference type="PANTHER" id="PTHR37938">
    <property type="entry name" value="BLL0215 PROTEIN"/>
    <property type="match status" value="1"/>
</dbReference>
<evidence type="ECO:0000313" key="4">
    <source>
        <dbReference type="Proteomes" id="UP000176786"/>
    </source>
</evidence>
<dbReference type="STRING" id="1817832.A3J48_03685"/>
<evidence type="ECO:0000256" key="1">
    <source>
        <dbReference type="SAM" id="Phobius"/>
    </source>
</evidence>
<organism evidence="3 4">
    <name type="scientific">Candidatus Doudnabacteria bacterium RIFCSPHIGHO2_02_FULL_46_11</name>
    <dbReference type="NCBI Taxonomy" id="1817832"/>
    <lineage>
        <taxon>Bacteria</taxon>
        <taxon>Candidatus Doudnaibacteriota</taxon>
    </lineage>
</organism>
<proteinExistence type="predicted"/>
<dbReference type="InterPro" id="IPR005182">
    <property type="entry name" value="YdbS-like_PH"/>
</dbReference>
<dbReference type="Proteomes" id="UP000176786">
    <property type="component" value="Unassembled WGS sequence"/>
</dbReference>
<keyword evidence="1" id="KW-1133">Transmembrane helix</keyword>
<gene>
    <name evidence="3" type="ORF">A3J48_03685</name>
</gene>
<protein>
    <recommendedName>
        <fullName evidence="2">YdbS-like PH domain-containing protein</fullName>
    </recommendedName>
</protein>
<sequence>MRVFEIDFHDNEKIVLKVRQHWIILLWPIWKFLLVSSLGVVGLYYYGDRFDLLLGMLLFVTWLLIAFDLSLHDFFRWYLNVYIVTNQRIINVTHTTIFRRQTTEAPLGRVQDVTHKTLGFISMLFNYGDVIVQTAGHQTLIHFEMVPKPKNIHREITRVVANYHHQPIFENKPKFIQESV</sequence>
<dbReference type="EMBL" id="MFES01000038">
    <property type="protein sequence ID" value="OGE84655.1"/>
    <property type="molecule type" value="Genomic_DNA"/>
</dbReference>
<comment type="caution">
    <text evidence="3">The sequence shown here is derived from an EMBL/GenBank/DDBJ whole genome shotgun (WGS) entry which is preliminary data.</text>
</comment>
<feature type="transmembrane region" description="Helical" evidence="1">
    <location>
        <begin position="52"/>
        <end position="71"/>
    </location>
</feature>
<name>A0A1F5P4A1_9BACT</name>
<accession>A0A1F5P4A1</accession>
<evidence type="ECO:0000313" key="3">
    <source>
        <dbReference type="EMBL" id="OGE84655.1"/>
    </source>
</evidence>
<feature type="domain" description="YdbS-like PH" evidence="2">
    <location>
        <begin position="81"/>
        <end position="150"/>
    </location>
</feature>